<dbReference type="OrthoDB" id="21095at2759"/>
<evidence type="ECO:0000256" key="5">
    <source>
        <dbReference type="ARBA" id="ARBA00023204"/>
    </source>
</evidence>
<dbReference type="GO" id="GO:0000724">
    <property type="term" value="P:double-strand break repair via homologous recombination"/>
    <property type="evidence" value="ECO:0007669"/>
    <property type="project" value="InterPro"/>
</dbReference>
<dbReference type="SUPFAM" id="SSF50249">
    <property type="entry name" value="Nucleic acid-binding proteins"/>
    <property type="match status" value="3"/>
</dbReference>
<feature type="region of interest" description="Disordered" evidence="6">
    <location>
        <begin position="3361"/>
        <end position="3386"/>
    </location>
</feature>
<dbReference type="InterPro" id="IPR036315">
    <property type="entry name" value="BRCA2_hlx_sf"/>
</dbReference>
<feature type="compositionally biased region" description="Polar residues" evidence="6">
    <location>
        <begin position="3644"/>
        <end position="3655"/>
    </location>
</feature>
<dbReference type="GeneID" id="119727780"/>
<dbReference type="InterPro" id="IPR002093">
    <property type="entry name" value="BRCA2_repeat"/>
</dbReference>
<feature type="region of interest" description="Disordered" evidence="6">
    <location>
        <begin position="1532"/>
        <end position="1587"/>
    </location>
</feature>
<feature type="compositionally biased region" description="Polar residues" evidence="6">
    <location>
        <begin position="2527"/>
        <end position="2541"/>
    </location>
</feature>
<sequence>MKSATVEGRFSRQHCSNKSHKCHAGQTKPTLLFKGSKKPSGLEPKHCCFSALLQEKDVDLGPVDQNWFEKAIGAKELPVKECQENSVCESNPPKLVGEITETPARHRCRNDQQQAVTPQLLLSPCLFTPDERRSVSQQTRKQQDDGQTSLSTSRHALGTDISPVTPSLIPITPNLPAEKRNPAKWTPAKLDTSPSSQGLDPTQEEPSLGGWFPVHKQTTPTFMKQLFKTPSTVSKLEDISFATPGQFLSTPLRMSVSLGADLDDSNLSWTSSLATPQGSTKKTNTLTASNVDGELESTVIAKALFTSAMKTPEEGFRPRRLTDPDSQSSTMPLQSLHMSSAEEEEEILEDTIESDDADNGAKREDKRVVDAGDAMQQSGGRTGQNCRRLSCDISDLCTPGTKGFLAKEMEREQRLADEEIHNSEGRDMADGAPIKEGEEEVVKTREDKQDEGGEATAEQACIAHHNMQTLSTDGLTNEPRSIEVDEKGQCLSSLISNKLQDDNNQRHKLPTLIPDAILTEDNPEMVSSVELMFRSQAPKQTGESSQTDSQRSWKNLTANDLQVLEASDRSGLDRSRLEDTLAFFFLTPPQTRSRLAKFKQQNLAKDGSSVPDSSLGEKREANVESPALTSLEEHNNLQMPTRTVDELMETQDSAPTTRHTSVIIVKEEDGSLKEFVEDLSELSAGVNFTNPGVGESLSSLHPEEEKNEMCDTISENEGDNTIDACEDKVKILNVHSPENSAYPSSLSVQVAETILSPSLPVQNIAGLTPVRQARILVSPPNINSPDIFSQISPNFAEALCTITDQVSESHLAQSVLPPVPEENEQSSSNKLPSQNQSNKTSLSCKSPLLPKKDDSKPPPSDDNSNRSMQNMTVSESKGHGQQNVPKSPHEQASQLFRMQPKAATTRKFFYPSAVTALTKTNKPKAMQWVADAVLVKAEEKQQQSAPETLPEPRQETSSLGKTNNEASASIGPGSTIYSSTPAPRNSAFVTFTNFIKSERTSASGTSNPTRLTPIDTTAQAQHKLMPSFMSHQQATQARSFPADSRSNSSKTSDETTPLSRRTVAPRSNTSYCGIRRRAGAHGLPAPKRLKTTMEDDKEPKQTGEMLNSVKPSHRLPADKTILSSGNLGINASQKETLQVEASSKMTSSHFKAKDLSRSEHKLDIGVGNAKVTDTKLCATLKPNSAKQLATTQMDLSSRTSTEGIIPASVSFASASGKPINILDSALEKAKKLWSESEEERIPDSVGFTSASGKAIQVSDSALKKATALLDEADGEQSIHPTAALPAPTKDVPCVEEITNIPQSSRKGVKAPDCAPQKAVDNQREQIVSIDSASVSTGTVPDVNFTWTVVPSVASMKSNQVSESALSDAKPHSKDEHGGAFLDVDPLNEAQTGPMQELKRPAAENMKGANPVKPTFVRNDISYSSQHQDGKTEKVHGGTTNSIPDVFSDSGIQKAKTLQSEQVPSFSGFASASGKAIAIPESALQKAQKMFDDAESDIQPTVGFASAAGRPIQISESDLKKARALLDDWEETSLPTSKAQSHLQNPQGRDQDKKKISESSAVLASRNSVQQRQTKLQTTNQNLPKGFRPFKAPARVQTAATQKIPVKGITQVGRLGNPLKVEAATSDHTVPLAISPKRLQSIPESRVLEFSPEPLTETKMTVAEGMEFEEEFLSASQDQREIEAAEEMESAYAFMQAENDSFSQFEDFTINKLDPSNSIKSPGCPVGNENSVVTERKAEKSENLKSEIVADEQRVSGLSGLHSIPPSQASSQALDALDKAFVQSQSSETGDGETRGAFQADNHQAEDLIKSQHQSNSKVAVAVSENTAVNSSKSSLPVVDCPFVGFQTASGTKVTLSEEALQKAKKLLDTVADINTENGIPVEPKRTCRTSGKIVNRNTKKNSTADQIVSGFQTAGGNTLPVSRESLDHAKKLISETAEQFDQQPKNDETPPVTCSQLNVQSTAAKESKGQSAFSSHANNHMTANVTPAFSGFQTAGGRNVSISEEALKRARNLFSEEENIDSHLQTGNMQPLESICTENQEVLAGCIHRQTTDNVSVMDQPDGAVYDRGQTSKSTSSSSDVSLKRPSCVLEKSEEEARNQEFRIHTVKAGGDAQPRGFTTASGNKVAISQESLQQAKMFLEDPQEGFAAEEVTSTTPRTLGRGPLCQGFSTASGNKVSVSEAALKRAKKLWQDSDDGLGVPVVFDKESSSPDCKRRRIDREPDIATPIGFQTASGTKVSISEASLQKTKHLLDDSPECSNSAPKASAGFQTASGNKVSVSAKSLANAQRLLADAESAPEHVSRKLRKPPMGFSTASGAQVAVSGAALERARRLFQESDDNLRVSDSVADQTISKAHPHAGGDNTDAVVPDFGGRASNRRTTLSQNLKTKVAVNMSSFHQGPLAKPQMTSATKQRSWAPFPRQGSVTSRKPPTAFQPPYQTAQDQTPQSRPRPGRPQGGLQVVPETAIPLLPPKLGTPLLGDIRQDGAQPNKRALTSSKDDLQASGPAPKRARLEVGVERESVPSLDGKTTNTLSSQEQETSLPVGGWEQARRKQASRILGKKTQVFKPQPGKLFTKRLHEPRVPLWELVNGQPPQQHSSSELVDSGVLLSTLTVTSSTAEAFRFSLRDHYSPEALETSEGLVLGDGGRLVPDDAGTAGKEEFFNALLDTPGVDPKLLTSGWVNNHYRWIVWKLAAMERAYPPHLAGRLLTPNWVLLQLKYRYDREIDHAQRSALKKILERDDAPSRRMVLCVAGVHLEETSTGVMANQEGTSAKENERISSSPVPTLELTDSWYSIRTVIDKPLAGLVHAGKINVGQKLCIYGAELVGSQDACSPLEVPASLRLKISANATRRARYDARLGLQRRPQPFPLSLASLYPEGGPVGCVDVVVIRSYPMQFMEKHSEGGCTFRGRRAEEKEAARFAQEKQKRMERLYNQIHKENQEKENKKVNPSRRSSSAQKLTAKEVGKLQTGQELYEALNNAMDPGAIETLLSERQMSQLNDYQRCLHEKKQADLQGQFKRAMEDKQQENQLQRNVTPLLRLRVADYLGKPESGTDTYQLTVWRPTDDVLQLLSEGKRLKIFNLSTSAGRFCVGSSTIQLASTRATRYQIMPFPNPSATGRSFYQPRDVLRFTEAHQAGFQPAYGEVDVVGVVVTIQGAATSPGMSSSQIVYLSDAEGNFIAIKFWGGLQAHCMETLVKPGAVIATASLQWRSNSASSSIPCLHATDTTSVTQSPKAEHLRAALQHLQNQIKNPKAFSQSMEPFAVEMIHKQLRHPTPMTPRPENGPFGMSPWSDSRPTRGSATPSVTSEMGHSSFGGTVPSFNPNPNHQSFPSPAPANWTNQLRPNAASTPRLLMTPRSLVASTPGGRTPLGVVSTPVMTPNDKRKLDVSRRYDLLSRVPSPPPLSPLPTPLTNRATRSFRLPSSRRSLPRQGLSYGSNLHYTPVLKGQGSGVKCDSLRNQGHRTLESEGCAVTESVQSSEDIKSAAFTTPAKDTERHLDATCKPENSPEEDMTPSQRQIQEVLGMSYKSLGEIDLEWTQQVDPPPSPEPAITDGQSSQASPDFSYDTPSQSSTVKEEVSSAPTSKSPTGSNMIKDNDTKLVEEKPVVMSKVDKSDGRSNKPLTSKKNLGRRSRRGLVGRDTSVVTPGASSRQDSSQKQKLMSDREDQKAKGRDNQTNEQQASEETDMKGKEKPTDVEGDKNLLKDEREASKDAVEVGGKDFRQDKLALSDDTTTEQQVPPKQVSGQKKRRARSRADLSILEQSSLLGSESGEPTRRLTRSSSRRPTVEK</sequence>
<dbReference type="InterPro" id="IPR015252">
    <property type="entry name" value="BRCA2_hlx"/>
</dbReference>
<feature type="compositionally biased region" description="Low complexity" evidence="6">
    <location>
        <begin position="3759"/>
        <end position="3773"/>
    </location>
</feature>
<feature type="compositionally biased region" description="Basic and acidic residues" evidence="6">
    <location>
        <begin position="312"/>
        <end position="323"/>
    </location>
</feature>
<feature type="domain" description="Tower" evidence="7">
    <location>
        <begin position="2899"/>
        <end position="2940"/>
    </location>
</feature>
<feature type="compositionally biased region" description="Polar residues" evidence="6">
    <location>
        <begin position="1557"/>
        <end position="1582"/>
    </location>
</feature>
<feature type="region of interest" description="Disordered" evidence="6">
    <location>
        <begin position="1360"/>
        <end position="1386"/>
    </location>
</feature>
<feature type="region of interest" description="Disordered" evidence="6">
    <location>
        <begin position="2353"/>
        <end position="2549"/>
    </location>
</feature>
<feature type="compositionally biased region" description="Polar residues" evidence="6">
    <location>
        <begin position="324"/>
        <end position="338"/>
    </location>
</feature>
<dbReference type="InterPro" id="IPR048262">
    <property type="entry name" value="BRCA2_OB_2_dom"/>
</dbReference>
<keyword evidence="3" id="KW-0238">DNA-binding</keyword>
<evidence type="ECO:0000256" key="4">
    <source>
        <dbReference type="ARBA" id="ARBA00023172"/>
    </source>
</evidence>
<feature type="region of interest" description="Disordered" evidence="6">
    <location>
        <begin position="131"/>
        <end position="208"/>
    </location>
</feature>
<dbReference type="CDD" id="cd04493">
    <property type="entry name" value="BRCA2DBD_OB1"/>
    <property type="match status" value="1"/>
</dbReference>
<evidence type="ECO:0000259" key="7">
    <source>
        <dbReference type="SMART" id="SM01341"/>
    </source>
</evidence>
<dbReference type="Pfam" id="PF09104">
    <property type="entry name" value="BRCA-2_OB3"/>
    <property type="match status" value="1"/>
</dbReference>
<feature type="region of interest" description="Disordered" evidence="6">
    <location>
        <begin position="1396"/>
        <end position="1415"/>
    </location>
</feature>
<feature type="compositionally biased region" description="Low complexity" evidence="6">
    <location>
        <begin position="2072"/>
        <end position="2081"/>
    </location>
</feature>
<protein>
    <recommendedName>
        <fullName evidence="7">Tower domain-containing protein</fullName>
    </recommendedName>
</protein>
<reference evidence="8" key="1">
    <citation type="submission" date="2022-11" db="UniProtKB">
        <authorList>
            <consortium name="EnsemblMetazoa"/>
        </authorList>
    </citation>
    <scope>IDENTIFICATION</scope>
</reference>
<dbReference type="PROSITE" id="PS50138">
    <property type="entry name" value="BRCA2_REPEAT"/>
    <property type="match status" value="12"/>
</dbReference>
<feature type="compositionally biased region" description="Polar residues" evidence="6">
    <location>
        <begin position="3555"/>
        <end position="3575"/>
    </location>
</feature>
<feature type="compositionally biased region" description="Polar residues" evidence="6">
    <location>
        <begin position="825"/>
        <end position="844"/>
    </location>
</feature>
<dbReference type="SUPFAM" id="SSF81878">
    <property type="entry name" value="BRCA2 tower domain"/>
    <property type="match status" value="1"/>
</dbReference>
<dbReference type="PANTHER" id="PTHR11289">
    <property type="entry name" value="BREAST CANCER TYPE 2 SUSCEPTIBILITY PROTEIN BRCA2"/>
    <property type="match status" value="1"/>
</dbReference>
<keyword evidence="9" id="KW-1185">Reference proteome</keyword>
<feature type="compositionally biased region" description="Polar residues" evidence="6">
    <location>
        <begin position="2257"/>
        <end position="2273"/>
    </location>
</feature>
<feature type="region of interest" description="Disordered" evidence="6">
    <location>
        <begin position="2938"/>
        <end position="2966"/>
    </location>
</feature>
<dbReference type="CTD" id="675"/>
<feature type="compositionally biased region" description="Basic and acidic residues" evidence="6">
    <location>
        <begin position="2511"/>
        <end position="2521"/>
    </location>
</feature>
<feature type="compositionally biased region" description="Basic residues" evidence="6">
    <location>
        <begin position="3629"/>
        <end position="3638"/>
    </location>
</feature>
<evidence type="ECO:0000256" key="6">
    <source>
        <dbReference type="SAM" id="MobiDB-lite"/>
    </source>
</evidence>
<keyword evidence="1" id="KW-0677">Repeat</keyword>
<dbReference type="EnsemblMetazoa" id="XM_038199841.1">
    <property type="protein sequence ID" value="XP_038055769.1"/>
    <property type="gene ID" value="LOC119727780"/>
</dbReference>
<feature type="compositionally biased region" description="Basic and acidic residues" evidence="6">
    <location>
        <begin position="3687"/>
        <end position="3730"/>
    </location>
</feature>
<feature type="compositionally biased region" description="Polar residues" evidence="6">
    <location>
        <begin position="3732"/>
        <end position="3747"/>
    </location>
</feature>
<dbReference type="PANTHER" id="PTHR11289:SF0">
    <property type="entry name" value="BREAST CANCER TYPE 2 SUSCEPTIBILITY PROTEIN"/>
    <property type="match status" value="1"/>
</dbReference>
<dbReference type="OMA" id="PRTTQPC"/>
<dbReference type="SMART" id="SM01341">
    <property type="entry name" value="Tower"/>
    <property type="match status" value="1"/>
</dbReference>
<dbReference type="Gene3D" id="2.40.50.140">
    <property type="entry name" value="Nucleic acid-binding proteins"/>
    <property type="match status" value="3"/>
</dbReference>
<dbReference type="Pfam" id="PF09103">
    <property type="entry name" value="BRCA-2_OB1"/>
    <property type="match status" value="1"/>
</dbReference>
<accession>A0A913ZW72</accession>
<feature type="region of interest" description="Disordered" evidence="6">
    <location>
        <begin position="817"/>
        <end position="892"/>
    </location>
</feature>
<feature type="region of interest" description="Disordered" evidence="6">
    <location>
        <begin position="312"/>
        <end position="345"/>
    </location>
</feature>
<dbReference type="SUPFAM" id="SSF81872">
    <property type="entry name" value="BRCA2 helical domain"/>
    <property type="match status" value="1"/>
</dbReference>
<feature type="compositionally biased region" description="Polar residues" evidence="6">
    <location>
        <begin position="3321"/>
        <end position="3345"/>
    </location>
</feature>
<evidence type="ECO:0000256" key="1">
    <source>
        <dbReference type="ARBA" id="ARBA00022737"/>
    </source>
</evidence>
<evidence type="ECO:0000256" key="3">
    <source>
        <dbReference type="ARBA" id="ARBA00023125"/>
    </source>
</evidence>
<feature type="region of interest" description="Disordered" evidence="6">
    <location>
        <begin position="2254"/>
        <end position="2273"/>
    </location>
</feature>
<dbReference type="InterPro" id="IPR015205">
    <property type="entry name" value="Tower_dom"/>
</dbReference>
<feature type="region of interest" description="Disordered" evidence="6">
    <location>
        <begin position="599"/>
        <end position="627"/>
    </location>
</feature>
<feature type="region of interest" description="Disordered" evidence="6">
    <location>
        <begin position="2057"/>
        <end position="2096"/>
    </location>
</feature>
<feature type="compositionally biased region" description="Basic and acidic residues" evidence="6">
    <location>
        <begin position="1368"/>
        <end position="1377"/>
    </location>
</feature>
<feature type="compositionally biased region" description="Pro residues" evidence="6">
    <location>
        <begin position="3401"/>
        <end position="3411"/>
    </location>
</feature>
<feature type="compositionally biased region" description="Basic and acidic residues" evidence="6">
    <location>
        <begin position="3596"/>
        <end position="3620"/>
    </location>
</feature>
<feature type="compositionally biased region" description="Polar residues" evidence="6">
    <location>
        <begin position="135"/>
        <end position="154"/>
    </location>
</feature>
<dbReference type="InterPro" id="IPR015187">
    <property type="entry name" value="BRCA2_OB_1"/>
</dbReference>
<evidence type="ECO:0000313" key="8">
    <source>
        <dbReference type="EnsemblMetazoa" id="XP_038055769.1"/>
    </source>
</evidence>
<dbReference type="RefSeq" id="XP_038055769.1">
    <property type="nucleotide sequence ID" value="XM_038199841.1"/>
</dbReference>
<feature type="region of interest" description="Disordered" evidence="6">
    <location>
        <begin position="1"/>
        <end position="24"/>
    </location>
</feature>
<keyword evidence="4" id="KW-0233">DNA recombination</keyword>
<feature type="region of interest" description="Disordered" evidence="6">
    <location>
        <begin position="1029"/>
        <end position="1066"/>
    </location>
</feature>
<dbReference type="RefSeq" id="XP_038055768.1">
    <property type="nucleotide sequence ID" value="XM_038199840.1"/>
</dbReference>
<feature type="compositionally biased region" description="Polar residues" evidence="6">
    <location>
        <begin position="955"/>
        <end position="967"/>
    </location>
</feature>
<dbReference type="GO" id="GO:0003677">
    <property type="term" value="F:DNA binding"/>
    <property type="evidence" value="ECO:0007669"/>
    <property type="project" value="UniProtKB-KW"/>
</dbReference>
<dbReference type="Pfam" id="PF09169">
    <property type="entry name" value="BRCA-2_helical"/>
    <property type="match status" value="1"/>
</dbReference>
<dbReference type="EnsemblMetazoa" id="XM_038199840.1">
    <property type="protein sequence ID" value="XP_038055768.1"/>
    <property type="gene ID" value="LOC119727780"/>
</dbReference>
<feature type="compositionally biased region" description="Basic and acidic residues" evidence="6">
    <location>
        <begin position="3656"/>
        <end position="3677"/>
    </location>
</feature>
<evidence type="ECO:0000313" key="9">
    <source>
        <dbReference type="Proteomes" id="UP000887568"/>
    </source>
</evidence>
<dbReference type="Gene3D" id="6.10.70.10">
    <property type="match status" value="1"/>
</dbReference>
<feature type="region of interest" description="Disordered" evidence="6">
    <location>
        <begin position="3275"/>
        <end position="3345"/>
    </location>
</feature>
<dbReference type="Proteomes" id="UP000887568">
    <property type="component" value="Unplaced"/>
</dbReference>
<feature type="region of interest" description="Disordered" evidence="6">
    <location>
        <begin position="3540"/>
        <end position="3791"/>
    </location>
</feature>
<dbReference type="Pfam" id="PF09121">
    <property type="entry name" value="Tower"/>
    <property type="match status" value="1"/>
</dbReference>
<feature type="compositionally biased region" description="Polar residues" evidence="6">
    <location>
        <begin position="2378"/>
        <end position="2398"/>
    </location>
</feature>
<feature type="compositionally biased region" description="Polar residues" evidence="6">
    <location>
        <begin position="3293"/>
        <end position="3312"/>
    </location>
</feature>
<dbReference type="Pfam" id="PF00634">
    <property type="entry name" value="BRCA2"/>
    <property type="match status" value="9"/>
</dbReference>
<feature type="compositionally biased region" description="Polar residues" evidence="6">
    <location>
        <begin position="3582"/>
        <end position="3595"/>
    </location>
</feature>
<feature type="compositionally biased region" description="Basic and acidic residues" evidence="6">
    <location>
        <begin position="3494"/>
        <end position="3504"/>
    </location>
</feature>
<keyword evidence="5" id="KW-0234">DNA repair</keyword>
<dbReference type="GO" id="GO:0006355">
    <property type="term" value="P:regulation of DNA-templated transcription"/>
    <property type="evidence" value="ECO:0007669"/>
    <property type="project" value="TreeGrafter"/>
</dbReference>
<dbReference type="InterPro" id="IPR012340">
    <property type="entry name" value="NA-bd_OB-fold"/>
</dbReference>
<feature type="region of interest" description="Disordered" evidence="6">
    <location>
        <begin position="939"/>
        <end position="982"/>
    </location>
</feature>
<feature type="compositionally biased region" description="Basic residues" evidence="6">
    <location>
        <begin position="11"/>
        <end position="23"/>
    </location>
</feature>
<feature type="compositionally biased region" description="Polar residues" evidence="6">
    <location>
        <begin position="866"/>
        <end position="892"/>
    </location>
</feature>
<evidence type="ECO:0000256" key="2">
    <source>
        <dbReference type="ARBA" id="ARBA00022763"/>
    </source>
</evidence>
<dbReference type="InterPro" id="IPR015525">
    <property type="entry name" value="BRCA2"/>
</dbReference>
<dbReference type="CDD" id="cd04494">
    <property type="entry name" value="BRCA2DBD_OB2"/>
    <property type="match status" value="1"/>
</dbReference>
<dbReference type="PIRSF" id="PIRSF002397">
    <property type="entry name" value="BRCA2"/>
    <property type="match status" value="1"/>
</dbReference>
<feature type="region of interest" description="Disordered" evidence="6">
    <location>
        <begin position="3470"/>
        <end position="3518"/>
    </location>
</feature>
<organism evidence="8 9">
    <name type="scientific">Patiria miniata</name>
    <name type="common">Bat star</name>
    <name type="synonym">Asterina miniata</name>
    <dbReference type="NCBI Taxonomy" id="46514"/>
    <lineage>
        <taxon>Eukaryota</taxon>
        <taxon>Metazoa</taxon>
        <taxon>Echinodermata</taxon>
        <taxon>Eleutherozoa</taxon>
        <taxon>Asterozoa</taxon>
        <taxon>Asteroidea</taxon>
        <taxon>Valvatacea</taxon>
        <taxon>Valvatida</taxon>
        <taxon>Asterinidae</taxon>
        <taxon>Patiria</taxon>
    </lineage>
</organism>
<feature type="compositionally biased region" description="Polar residues" evidence="6">
    <location>
        <begin position="1532"/>
        <end position="1547"/>
    </location>
</feature>
<name>A0A913ZW72_PATMI</name>
<keyword evidence="2" id="KW-0227">DNA damage</keyword>
<feature type="region of interest" description="Disordered" evidence="6">
    <location>
        <begin position="3397"/>
        <end position="3416"/>
    </location>
</feature>
<dbReference type="Pfam" id="PF21318">
    <property type="entry name" value="BRCA2DBD_OB2"/>
    <property type="match status" value="1"/>
</dbReference>
<feature type="compositionally biased region" description="Basic and acidic residues" evidence="6">
    <location>
        <begin position="2938"/>
        <end position="2948"/>
    </location>
</feature>
<dbReference type="InterPro" id="IPR015188">
    <property type="entry name" value="BRCA2_OB_3"/>
</dbReference>
<proteinExistence type="predicted"/>